<dbReference type="Proteomes" id="UP000826195">
    <property type="component" value="Unassembled WGS sequence"/>
</dbReference>
<keyword evidence="7" id="KW-1185">Reference proteome</keyword>
<name>A0AAV7IBU1_COTGL</name>
<accession>A0AAV7IBU1</accession>
<evidence type="ECO:0000256" key="2">
    <source>
        <dbReference type="ARBA" id="ARBA00023242"/>
    </source>
</evidence>
<feature type="coiled-coil region" evidence="3">
    <location>
        <begin position="507"/>
        <end position="558"/>
    </location>
</feature>
<keyword evidence="2" id="KW-0539">Nucleus</keyword>
<dbReference type="Pfam" id="PF13891">
    <property type="entry name" value="zf-C3HC3H_KANSL2"/>
    <property type="match status" value="1"/>
</dbReference>
<feature type="compositionally biased region" description="Low complexity" evidence="4">
    <location>
        <begin position="344"/>
        <end position="360"/>
    </location>
</feature>
<keyword evidence="3" id="KW-0175">Coiled coil</keyword>
<evidence type="ECO:0000313" key="6">
    <source>
        <dbReference type="EMBL" id="KAH0548454.1"/>
    </source>
</evidence>
<evidence type="ECO:0000256" key="4">
    <source>
        <dbReference type="SAM" id="MobiDB-lite"/>
    </source>
</evidence>
<dbReference type="PANTHER" id="PTHR16198:SF2">
    <property type="entry name" value="INO80 COMPLEX SUBUNIT D"/>
    <property type="match status" value="1"/>
</dbReference>
<organism evidence="6 7">
    <name type="scientific">Cotesia glomerata</name>
    <name type="common">Lepidopteran parasitic wasp</name>
    <name type="synonym">Apanteles glomeratus</name>
    <dbReference type="NCBI Taxonomy" id="32391"/>
    <lineage>
        <taxon>Eukaryota</taxon>
        <taxon>Metazoa</taxon>
        <taxon>Ecdysozoa</taxon>
        <taxon>Arthropoda</taxon>
        <taxon>Hexapoda</taxon>
        <taxon>Insecta</taxon>
        <taxon>Pterygota</taxon>
        <taxon>Neoptera</taxon>
        <taxon>Endopterygota</taxon>
        <taxon>Hymenoptera</taxon>
        <taxon>Apocrita</taxon>
        <taxon>Ichneumonoidea</taxon>
        <taxon>Braconidae</taxon>
        <taxon>Microgastrinae</taxon>
        <taxon>Cotesia</taxon>
    </lineage>
</organism>
<evidence type="ECO:0000256" key="3">
    <source>
        <dbReference type="SAM" id="Coils"/>
    </source>
</evidence>
<comment type="subcellular location">
    <subcellularLocation>
        <location evidence="1">Nucleus</location>
    </subcellularLocation>
</comment>
<dbReference type="PANTHER" id="PTHR16198">
    <property type="match status" value="1"/>
</dbReference>
<dbReference type="AlphaFoldDB" id="A0AAV7IBU1"/>
<proteinExistence type="predicted"/>
<gene>
    <name evidence="6" type="ORF">KQX54_001426</name>
</gene>
<sequence>MNGYTRWNSWESNLSSMKIPAEEAFEMDNKLKFSDRLKALLKTDPRQDIDPYIFSEPEPFHGAGKHNNVESIKNSRMSGGKSNGSKGKCLRKRIKAEHNASSSENVTSVMDNARLVGDNSSLRSVELRIGHGSRVKEDSSREPVRRLSRDHTLLYYPRAGDEIPDSDSSSDELGVYQRHWFSGDTSNVPRATRLTLLRSQLRRRLIQLHKDGKESETLLYKRTRRLLEAACRSSRQLKGHLTSSSIHKKDNTDHLLVGSRCLTEGCQYMSLPSTRHCSRHIMLNGDQLLFEHCTAKFSDNTQCCVPVFDVAHELPLCPEHARKRDNYNRKAQESKPKKSRKKPTSPTSIPRPKNTSSSSKSRPKKRKRPPSVKPIDIKPNVNIRHCQQQEETIHLDNHHSSQIITPTIIPVNNICNNNKTLNNVAQSMPTNPITNNLNLGSLGLGSLGLGPGLNTGLRVELDQEVFAALDPNEHDFNNVLNTLPVDLNELFLESRNGEYEQPSKEEAEELERALEEVDKDVRSLEQMEQTRSLLERNLERMEQTHGLLGRNLEHLESNHGLLERNLEPTHGLLEPALLAQLMSDIAS</sequence>
<protein>
    <recommendedName>
        <fullName evidence="5">KANL2-like probable zinc-finger domain-containing protein</fullName>
    </recommendedName>
</protein>
<dbReference type="EMBL" id="JAHXZJ010001867">
    <property type="protein sequence ID" value="KAH0548454.1"/>
    <property type="molecule type" value="Genomic_DNA"/>
</dbReference>
<feature type="compositionally biased region" description="Basic and acidic residues" evidence="4">
    <location>
        <begin position="323"/>
        <end position="336"/>
    </location>
</feature>
<dbReference type="GO" id="GO:0005634">
    <property type="term" value="C:nucleus"/>
    <property type="evidence" value="ECO:0007669"/>
    <property type="project" value="UniProtKB-SubCell"/>
</dbReference>
<feature type="domain" description="KANL2-like probable zinc-finger" evidence="5">
    <location>
        <begin position="261"/>
        <end position="321"/>
    </location>
</feature>
<dbReference type="InterPro" id="IPR025927">
    <property type="entry name" value="Znf_KANL2-like"/>
</dbReference>
<evidence type="ECO:0000259" key="5">
    <source>
        <dbReference type="Pfam" id="PF13891"/>
    </source>
</evidence>
<comment type="caution">
    <text evidence="6">The sequence shown here is derived from an EMBL/GenBank/DDBJ whole genome shotgun (WGS) entry which is preliminary data.</text>
</comment>
<feature type="region of interest" description="Disordered" evidence="4">
    <location>
        <begin position="323"/>
        <end position="377"/>
    </location>
</feature>
<evidence type="ECO:0000256" key="1">
    <source>
        <dbReference type="ARBA" id="ARBA00004123"/>
    </source>
</evidence>
<evidence type="ECO:0000313" key="7">
    <source>
        <dbReference type="Proteomes" id="UP000826195"/>
    </source>
</evidence>
<reference evidence="6 7" key="1">
    <citation type="journal article" date="2021" name="J. Hered.">
        <title>A chromosome-level genome assembly of the parasitoid wasp, Cotesia glomerata (Hymenoptera: Braconidae).</title>
        <authorList>
            <person name="Pinto B.J."/>
            <person name="Weis J.J."/>
            <person name="Gamble T."/>
            <person name="Ode P.J."/>
            <person name="Paul R."/>
            <person name="Zaspel J.M."/>
        </authorList>
    </citation>
    <scope>NUCLEOTIDE SEQUENCE [LARGE SCALE GENOMIC DNA]</scope>
    <source>
        <strain evidence="6">CgM1</strain>
    </source>
</reference>
<feature type="compositionally biased region" description="Basic residues" evidence="4">
    <location>
        <begin position="361"/>
        <end position="370"/>
    </location>
</feature>